<evidence type="ECO:0008006" key="4">
    <source>
        <dbReference type="Google" id="ProtNLM"/>
    </source>
</evidence>
<evidence type="ECO:0000313" key="3">
    <source>
        <dbReference type="Proteomes" id="UP000216024"/>
    </source>
</evidence>
<dbReference type="RefSeq" id="WP_095134053.1">
    <property type="nucleotide sequence ID" value="NZ_NIBG01000010.1"/>
</dbReference>
<evidence type="ECO:0000256" key="1">
    <source>
        <dbReference type="SAM" id="Phobius"/>
    </source>
</evidence>
<keyword evidence="1" id="KW-1133">Transmembrane helix</keyword>
<accession>A0A267MHR4</accession>
<dbReference type="AlphaFoldDB" id="A0A267MHR4"/>
<dbReference type="EMBL" id="NIBG01000010">
    <property type="protein sequence ID" value="PAB58987.1"/>
    <property type="molecule type" value="Genomic_DNA"/>
</dbReference>
<organism evidence="2 3">
    <name type="scientific">Anaeromicrobium sediminis</name>
    <dbReference type="NCBI Taxonomy" id="1478221"/>
    <lineage>
        <taxon>Bacteria</taxon>
        <taxon>Bacillati</taxon>
        <taxon>Bacillota</taxon>
        <taxon>Clostridia</taxon>
        <taxon>Peptostreptococcales</taxon>
        <taxon>Thermotaleaceae</taxon>
        <taxon>Anaeromicrobium</taxon>
    </lineage>
</organism>
<evidence type="ECO:0000313" key="2">
    <source>
        <dbReference type="EMBL" id="PAB58987.1"/>
    </source>
</evidence>
<proteinExistence type="predicted"/>
<dbReference type="Proteomes" id="UP000216024">
    <property type="component" value="Unassembled WGS sequence"/>
</dbReference>
<protein>
    <recommendedName>
        <fullName evidence="4">DUF3566 domain-containing protein</fullName>
    </recommendedName>
</protein>
<feature type="transmembrane region" description="Helical" evidence="1">
    <location>
        <begin position="50"/>
        <end position="77"/>
    </location>
</feature>
<feature type="transmembrane region" description="Helical" evidence="1">
    <location>
        <begin position="20"/>
        <end position="44"/>
    </location>
</feature>
<keyword evidence="1" id="KW-0812">Transmembrane</keyword>
<sequence>MKHLEIKRVEPKSAFKTTLYFAIIPIIIMLIVGIGASIVGAAIGESGVSFFGIAYIIMSVFMAIIYGVFGALFAVLYNALAGKFGGLEISVKEDKDDITLQKKEL</sequence>
<gene>
    <name evidence="2" type="ORF">CCE28_12450</name>
</gene>
<name>A0A267MHR4_9FIRM</name>
<keyword evidence="1" id="KW-0472">Membrane</keyword>
<dbReference type="OrthoDB" id="2653778at2"/>
<comment type="caution">
    <text evidence="2">The sequence shown here is derived from an EMBL/GenBank/DDBJ whole genome shotgun (WGS) entry which is preliminary data.</text>
</comment>
<keyword evidence="3" id="KW-1185">Reference proteome</keyword>
<reference evidence="2 3" key="1">
    <citation type="submission" date="2017-06" db="EMBL/GenBank/DDBJ databases">
        <title>Draft genome sequence of anaerobic fermentative bacterium Anaeromicrobium sediminis DY2726D isolated from West Pacific Ocean sediments.</title>
        <authorList>
            <person name="Zeng X."/>
        </authorList>
    </citation>
    <scope>NUCLEOTIDE SEQUENCE [LARGE SCALE GENOMIC DNA]</scope>
    <source>
        <strain evidence="2 3">DY2726D</strain>
    </source>
</reference>